<dbReference type="HOGENOM" id="CLU_008461_0_0_4"/>
<sequence length="962" mass="107424">MRLDLGQRVAQRVDLLSVGIKGKQVGLDGAARFHRCRLWRDSGGCNFTKSGRGEVFRGALKKRPQDEATGAEIDQLDRERQKALELVKEINQRELLNTLTDAGLIPNYAFPEAGVELKSLLWRKRGSDDPDTAAYISLPAERYERPAQSALSEFAPENVFYANQRRVEIDQINMTLSSLESWRLCPTCQHMENLEIQADSRAACPRCGDPMWANIAQKRSLLRFRQAIANSNDTEVRIDDSAEDREPKFYVRQLLADFEPEKVVEAWRLKARDLPFGFEFIEQVQFRDINFGEPTKPGEAYNVAGQQRSRPGFKLCRHCGQIQRAPRNARERDAGQLHAFDCEKRGTNDVENLIDCLYLYREFSSEALRILVPYTRSGVDEEAVQSFMAAVQLGLKKRFGGKVDHLRMLTQQEAGKDGAPGRQYVLLYDSVPGGTGYLHQLLANEAQTLVDVLRLALSHLSACACNADPEKDGCYRCVYQYRLGRAMASVSRDRARSILEHLVAGLDHLEKVPTVAEIYINPNFDSELEARFIEALRRLGGEAGLPFVKLVQDIVHGKSGYLLQVGEQQYWVEPQVDLGPTDGVIVPCRPDFMLWPVQSRSKRRPIAVFCDGWAYHHDTARVDAKKRNALVMSGKYWVWSATWEDVKTALDGSVETALAGMLEPMYYGGQETLSPPLRAMIDERFVSRNAVAVLIDWLGKPVGEALDEHSLRMARSAGATAFRMVPNPRVPELADARDELAKFWLNVGALPCDRPEKYVPCGNITQPEVRLRYLWPALLAGGSANGMPEKSPGFVILDDAFAHDEPARHLAWRRWLALFNHFQLLPGIMLATQDGLEAADHASLSMPASSNPASSSQGAALAAAWEQVLDQAMSELTPSLMDVVGAGVPPPDEVGFEYADPKNADTIIAEAELAWCAKKLVLLLPAHTNYQAVWKAHGWTSVVAEGEWTQRLISEIKEGTTA</sequence>
<keyword evidence="2" id="KW-0547">Nucleotide-binding</keyword>
<dbReference type="GO" id="GO:0004386">
    <property type="term" value="F:helicase activity"/>
    <property type="evidence" value="ECO:0007669"/>
    <property type="project" value="UniProtKB-KW"/>
</dbReference>
<dbReference type="EMBL" id="CR555306">
    <property type="protein sequence ID" value="CAI06268.1"/>
    <property type="molecule type" value="Genomic_DNA"/>
</dbReference>
<dbReference type="STRING" id="76114.ebA280"/>
<evidence type="ECO:0000313" key="3">
    <source>
        <dbReference type="Proteomes" id="UP000006552"/>
    </source>
</evidence>
<name>Q5P8U1_AROAE</name>
<keyword evidence="2" id="KW-0378">Hydrolase</keyword>
<dbReference type="InterPro" id="IPR018973">
    <property type="entry name" value="MZB"/>
</dbReference>
<gene>
    <name evidence="2" type="ORF">ebA280</name>
</gene>
<accession>Q5P8U1</accession>
<reference evidence="2 3" key="1">
    <citation type="journal article" date="2005" name="Arch. Microbiol.">
        <title>The genome sequence of an anaerobic aromatic-degrading denitrifying bacterium, strain EbN1.</title>
        <authorList>
            <person name="Rabus R."/>
            <person name="Kube M."/>
            <person name="Heider J."/>
            <person name="Beck A."/>
            <person name="Heitmann K."/>
            <person name="Widdel F."/>
            <person name="Reinhardt R."/>
        </authorList>
    </citation>
    <scope>NUCLEOTIDE SEQUENCE [LARGE SCALE GENOMIC DNA]</scope>
    <source>
        <strain evidence="2 3">EbN1</strain>
    </source>
</reference>
<keyword evidence="2" id="KW-0067">ATP-binding</keyword>
<dbReference type="eggNOG" id="COG1201">
    <property type="taxonomic scope" value="Bacteria"/>
</dbReference>
<organism evidence="2 3">
    <name type="scientific">Aromatoleum aromaticum (strain DSM 19018 / LMG 30748 / EbN1)</name>
    <name type="common">Azoarcus sp. (strain EbN1)</name>
    <dbReference type="NCBI Taxonomy" id="76114"/>
    <lineage>
        <taxon>Bacteria</taxon>
        <taxon>Pseudomonadati</taxon>
        <taxon>Pseudomonadota</taxon>
        <taxon>Betaproteobacteria</taxon>
        <taxon>Rhodocyclales</taxon>
        <taxon>Rhodocyclaceae</taxon>
        <taxon>Aromatoleum</taxon>
    </lineage>
</organism>
<dbReference type="KEGG" id="eba:ebA280"/>
<keyword evidence="2" id="KW-0347">Helicase</keyword>
<dbReference type="Pfam" id="PF09369">
    <property type="entry name" value="MZB"/>
    <property type="match status" value="1"/>
</dbReference>
<protein>
    <submittedName>
        <fullName evidence="2">Helicase (Putative RNA helicase),fragment</fullName>
    </submittedName>
</protein>
<proteinExistence type="predicted"/>
<feature type="domain" description="MrfA-like Zn-binding" evidence="1">
    <location>
        <begin position="389"/>
        <end position="478"/>
    </location>
</feature>
<dbReference type="Proteomes" id="UP000006552">
    <property type="component" value="Chromosome"/>
</dbReference>
<dbReference type="AlphaFoldDB" id="Q5P8U1"/>
<evidence type="ECO:0000259" key="1">
    <source>
        <dbReference type="Pfam" id="PF09369"/>
    </source>
</evidence>
<evidence type="ECO:0000313" key="2">
    <source>
        <dbReference type="EMBL" id="CAI06268.1"/>
    </source>
</evidence>
<keyword evidence="3" id="KW-1185">Reference proteome</keyword>